<proteinExistence type="predicted"/>
<dbReference type="eggNOG" id="ENOG502ZSKS">
    <property type="taxonomic scope" value="Bacteria"/>
</dbReference>
<sequence length="162" mass="17587">MKTLKKIMFLAVAIFSLVLSSSCSSDSSSEDNIDESTSTEGYIKFKYNGVVYNFEPSIGTSGSINIMGYEGIDDTLKSISIWLPLDFTTGTHPIVYDLSKLGTIYTANFTFKPEINNISATSGTVNITEKSDKKIAGTFSFSGTRDGKTFVITEGSFSAPKF</sequence>
<keyword evidence="1" id="KW-0732">Signal</keyword>
<evidence type="ECO:0000313" key="5">
    <source>
        <dbReference type="Proteomes" id="UP000198424"/>
    </source>
</evidence>
<dbReference type="PROSITE" id="PS51257">
    <property type="entry name" value="PROKAR_LIPOPROTEIN"/>
    <property type="match status" value="1"/>
</dbReference>
<organism evidence="2 4">
    <name type="scientific">Flavobacterium hydatis</name>
    <name type="common">Cytophaga aquatilis</name>
    <dbReference type="NCBI Taxonomy" id="991"/>
    <lineage>
        <taxon>Bacteria</taxon>
        <taxon>Pseudomonadati</taxon>
        <taxon>Bacteroidota</taxon>
        <taxon>Flavobacteriia</taxon>
        <taxon>Flavobacteriales</taxon>
        <taxon>Flavobacteriaceae</taxon>
        <taxon>Flavobacterium</taxon>
    </lineage>
</organism>
<reference evidence="2 4" key="1">
    <citation type="submission" date="2014-07" db="EMBL/GenBank/DDBJ databases">
        <title>Genome of Flavobacterium hydatis DSM 2063.</title>
        <authorList>
            <person name="Pipes S.E."/>
            <person name="Stropko S.J."/>
            <person name="Newman J.D."/>
        </authorList>
    </citation>
    <scope>NUCLEOTIDE SEQUENCE [LARGE SCALE GENOMIC DNA]</scope>
    <source>
        <strain evidence="2 4">DSM 2063</strain>
    </source>
</reference>
<comment type="caution">
    <text evidence="2">The sequence shown here is derived from an EMBL/GenBank/DDBJ whole genome shotgun (WGS) entry which is preliminary data.</text>
</comment>
<feature type="signal peptide" evidence="1">
    <location>
        <begin position="1"/>
        <end position="25"/>
    </location>
</feature>
<feature type="chain" id="PRO_5001802785" description="Lipoprotein" evidence="1">
    <location>
        <begin position="26"/>
        <end position="162"/>
    </location>
</feature>
<dbReference type="RefSeq" id="WP_035623473.1">
    <property type="nucleotide sequence ID" value="NZ_JBEWQG010000004.1"/>
</dbReference>
<dbReference type="EMBL" id="MUGY01000001">
    <property type="protein sequence ID" value="OXA98251.1"/>
    <property type="molecule type" value="Genomic_DNA"/>
</dbReference>
<evidence type="ECO:0000256" key="1">
    <source>
        <dbReference type="SAM" id="SignalP"/>
    </source>
</evidence>
<evidence type="ECO:0000313" key="2">
    <source>
        <dbReference type="EMBL" id="KFF15343.1"/>
    </source>
</evidence>
<name>A0A086AF79_FLAHY</name>
<gene>
    <name evidence="3" type="ORF">B0A62_00160</name>
    <name evidence="2" type="ORF">IW20_14470</name>
</gene>
<reference evidence="3 5" key="2">
    <citation type="submission" date="2016-11" db="EMBL/GenBank/DDBJ databases">
        <title>Whole genomes of Flavobacteriaceae.</title>
        <authorList>
            <person name="Stine C."/>
            <person name="Li C."/>
            <person name="Tadesse D."/>
        </authorList>
    </citation>
    <scope>NUCLEOTIDE SEQUENCE [LARGE SCALE GENOMIC DNA]</scope>
    <source>
        <strain evidence="3 5">ATCC 29551</strain>
    </source>
</reference>
<evidence type="ECO:0000313" key="4">
    <source>
        <dbReference type="Proteomes" id="UP000028712"/>
    </source>
</evidence>
<dbReference type="Proteomes" id="UP000028712">
    <property type="component" value="Unassembled WGS sequence"/>
</dbReference>
<evidence type="ECO:0008006" key="6">
    <source>
        <dbReference type="Google" id="ProtNLM"/>
    </source>
</evidence>
<dbReference type="AlphaFoldDB" id="A0A086AF79"/>
<accession>A0A086AF79</accession>
<dbReference type="Proteomes" id="UP000198424">
    <property type="component" value="Unassembled WGS sequence"/>
</dbReference>
<dbReference type="EMBL" id="JPRM01000022">
    <property type="protein sequence ID" value="KFF15343.1"/>
    <property type="molecule type" value="Genomic_DNA"/>
</dbReference>
<protein>
    <recommendedName>
        <fullName evidence="6">Lipoprotein</fullName>
    </recommendedName>
</protein>
<dbReference type="OrthoDB" id="1364598at2"/>
<keyword evidence="5" id="KW-1185">Reference proteome</keyword>
<evidence type="ECO:0000313" key="3">
    <source>
        <dbReference type="EMBL" id="OXA98251.1"/>
    </source>
</evidence>